<evidence type="ECO:0000313" key="2">
    <source>
        <dbReference type="Proteomes" id="UP000324222"/>
    </source>
</evidence>
<dbReference type="AlphaFoldDB" id="A0A5B7E1F0"/>
<evidence type="ECO:0000313" key="1">
    <source>
        <dbReference type="EMBL" id="MPC27851.1"/>
    </source>
</evidence>
<reference evidence="1 2" key="1">
    <citation type="submission" date="2019-05" db="EMBL/GenBank/DDBJ databases">
        <title>Another draft genome of Portunus trituberculatus and its Hox gene families provides insights of decapod evolution.</title>
        <authorList>
            <person name="Jeong J.-H."/>
            <person name="Song I."/>
            <person name="Kim S."/>
            <person name="Choi T."/>
            <person name="Kim D."/>
            <person name="Ryu S."/>
            <person name="Kim W."/>
        </authorList>
    </citation>
    <scope>NUCLEOTIDE SEQUENCE [LARGE SCALE GENOMIC DNA]</scope>
    <source>
        <tissue evidence="1">Muscle</tissue>
    </source>
</reference>
<name>A0A5B7E1F0_PORTR</name>
<gene>
    <name evidence="1" type="ORF">E2C01_021038</name>
</gene>
<protein>
    <submittedName>
        <fullName evidence="1">Uncharacterized protein</fullName>
    </submittedName>
</protein>
<comment type="caution">
    <text evidence="1">The sequence shown here is derived from an EMBL/GenBank/DDBJ whole genome shotgun (WGS) entry which is preliminary data.</text>
</comment>
<keyword evidence="2" id="KW-1185">Reference proteome</keyword>
<organism evidence="1 2">
    <name type="scientific">Portunus trituberculatus</name>
    <name type="common">Swimming crab</name>
    <name type="synonym">Neptunus trituberculatus</name>
    <dbReference type="NCBI Taxonomy" id="210409"/>
    <lineage>
        <taxon>Eukaryota</taxon>
        <taxon>Metazoa</taxon>
        <taxon>Ecdysozoa</taxon>
        <taxon>Arthropoda</taxon>
        <taxon>Crustacea</taxon>
        <taxon>Multicrustacea</taxon>
        <taxon>Malacostraca</taxon>
        <taxon>Eumalacostraca</taxon>
        <taxon>Eucarida</taxon>
        <taxon>Decapoda</taxon>
        <taxon>Pleocyemata</taxon>
        <taxon>Brachyura</taxon>
        <taxon>Eubrachyura</taxon>
        <taxon>Portunoidea</taxon>
        <taxon>Portunidae</taxon>
        <taxon>Portuninae</taxon>
        <taxon>Portunus</taxon>
    </lineage>
</organism>
<proteinExistence type="predicted"/>
<sequence length="80" mass="8282">MAFCGYAGTRPLTPAALLPGLHLRHQATDTSACGCVVVVGGGVPGWCCDAARSELVLVFCSVVVDAVVWHGWVWIGDGVV</sequence>
<dbReference type="EMBL" id="VSRR010001814">
    <property type="protein sequence ID" value="MPC27851.1"/>
    <property type="molecule type" value="Genomic_DNA"/>
</dbReference>
<accession>A0A5B7E1F0</accession>
<dbReference type="Proteomes" id="UP000324222">
    <property type="component" value="Unassembled WGS sequence"/>
</dbReference>